<dbReference type="Proteomes" id="UP000885759">
    <property type="component" value="Unassembled WGS sequence"/>
</dbReference>
<dbReference type="PROSITE" id="PS00409">
    <property type="entry name" value="PROKAR_NTER_METHYL"/>
    <property type="match status" value="1"/>
</dbReference>
<name>A0A7C4Z7J4_9DEIN</name>
<accession>A0A7C4Z7J4</accession>
<comment type="caution">
    <text evidence="4">The sequence shown here is derived from an EMBL/GenBank/DDBJ whole genome shotgun (WGS) entry which is preliminary data.</text>
</comment>
<feature type="transmembrane region" description="Helical" evidence="3">
    <location>
        <begin position="12"/>
        <end position="34"/>
    </location>
</feature>
<proteinExistence type="predicted"/>
<keyword evidence="2" id="KW-0998">Cell outer membrane</keyword>
<dbReference type="AlphaFoldDB" id="A0A7C4Z7J4"/>
<keyword evidence="3" id="KW-0812">Transmembrane</keyword>
<evidence type="ECO:0000256" key="3">
    <source>
        <dbReference type="SAM" id="Phobius"/>
    </source>
</evidence>
<keyword evidence="3" id="KW-1133">Transmembrane helix</keyword>
<reference evidence="4" key="1">
    <citation type="journal article" date="2020" name="mSystems">
        <title>Genome- and Community-Level Interaction Insights into Carbon Utilization and Element Cycling Functions of Hydrothermarchaeota in Hydrothermal Sediment.</title>
        <authorList>
            <person name="Zhou Z."/>
            <person name="Liu Y."/>
            <person name="Xu W."/>
            <person name="Pan J."/>
            <person name="Luo Z.H."/>
            <person name="Li M."/>
        </authorList>
    </citation>
    <scope>NUCLEOTIDE SEQUENCE [LARGE SCALE GENOMIC DNA]</scope>
    <source>
        <strain evidence="4">HyVt-570</strain>
    </source>
</reference>
<evidence type="ECO:0000256" key="2">
    <source>
        <dbReference type="ARBA" id="ARBA00023237"/>
    </source>
</evidence>
<dbReference type="GO" id="GO:0009279">
    <property type="term" value="C:cell outer membrane"/>
    <property type="evidence" value="ECO:0007669"/>
    <property type="project" value="UniProtKB-SubCell"/>
</dbReference>
<comment type="subcellular location">
    <subcellularLocation>
        <location evidence="1">Cell outer membrane</location>
    </subcellularLocation>
</comment>
<protein>
    <submittedName>
        <fullName evidence="4">Type II secretion system protein</fullName>
    </submittedName>
</protein>
<gene>
    <name evidence="4" type="ORF">ENK37_00650</name>
</gene>
<evidence type="ECO:0000256" key="1">
    <source>
        <dbReference type="ARBA" id="ARBA00004442"/>
    </source>
</evidence>
<dbReference type="Pfam" id="PF07963">
    <property type="entry name" value="N_methyl"/>
    <property type="match status" value="1"/>
</dbReference>
<keyword evidence="3" id="KW-0472">Membrane</keyword>
<organism evidence="4">
    <name type="scientific">Oceanithermus profundus</name>
    <dbReference type="NCBI Taxonomy" id="187137"/>
    <lineage>
        <taxon>Bacteria</taxon>
        <taxon>Thermotogati</taxon>
        <taxon>Deinococcota</taxon>
        <taxon>Deinococci</taxon>
        <taxon>Thermales</taxon>
        <taxon>Thermaceae</taxon>
        <taxon>Oceanithermus</taxon>
    </lineage>
</organism>
<dbReference type="NCBIfam" id="TIGR02532">
    <property type="entry name" value="IV_pilin_GFxxxE"/>
    <property type="match status" value="1"/>
</dbReference>
<evidence type="ECO:0000313" key="4">
    <source>
        <dbReference type="EMBL" id="HGY08556.1"/>
    </source>
</evidence>
<sequence length="138" mass="14288">MNTSKGFSLIEALIATVILGVLLVAVLGPIGNLFRMSKSNQQLLDNTTLAQQTVESVLNAWKDPVRFEQACLDLTAEPLPDGVTVTVQPLDDVASPTAPAAALANCPAAAHPAPLKRVRVTASAGGPQAVVVVDVRAP</sequence>
<dbReference type="InterPro" id="IPR012902">
    <property type="entry name" value="N_methyl_site"/>
</dbReference>
<dbReference type="EMBL" id="DRPZ01000017">
    <property type="protein sequence ID" value="HGY08556.1"/>
    <property type="molecule type" value="Genomic_DNA"/>
</dbReference>